<dbReference type="Gene3D" id="3.30.43.10">
    <property type="entry name" value="Uridine Diphospho-n-acetylenolpyruvylglucosamine Reductase, domain 2"/>
    <property type="match status" value="1"/>
</dbReference>
<keyword evidence="4" id="KW-0274">FAD</keyword>
<keyword evidence="5" id="KW-0560">Oxidoreductase</keyword>
<sequence>MGFDELRNTVRGRVLTAGDDDFDAAARPWSLAVAQPVAAVVVAADAADAAAVVRYAASAGRRVVTQPTGHGAAGGVDDAILLRTAALDRLEIDPAARVARAGAGVPWGRVQAAAAEHGLTGLAGSNPVVGVTGYTLGGGLGWFARKHGFASNAVRAFEIVDAEGRAARVTADGDPDLFWALSGGGGDFAVVTGLEFELFPAPGLYGGRIVWPAERLQEVWEAFRALTSQAPDELSAWFQRFQFPQAPEMVAVDVAYLGDPAEGRALTAVLDGLGGAVSDQRAAMSVADLGAITAEPSDPSPAISRAELLPELTPEAEKIIVGESVAPLVNIQVRQLGGALARPAAGARGAMPEQYAVYLLGLGLPQLRDAVHAKLNAVVAELGGQVSGRKPFTFLAPGESAAAAFDAATLDRLRAVKRDRDPSGVIRSNFPV</sequence>
<evidence type="ECO:0000256" key="5">
    <source>
        <dbReference type="ARBA" id="ARBA00023002"/>
    </source>
</evidence>
<organism evidence="7 8">
    <name type="scientific">Nocardia yunnanensis</name>
    <dbReference type="NCBI Taxonomy" id="2382165"/>
    <lineage>
        <taxon>Bacteria</taxon>
        <taxon>Bacillati</taxon>
        <taxon>Actinomycetota</taxon>
        <taxon>Actinomycetes</taxon>
        <taxon>Mycobacteriales</taxon>
        <taxon>Nocardiaceae</taxon>
        <taxon>Nocardia</taxon>
    </lineage>
</organism>
<dbReference type="EMBL" id="CP032568">
    <property type="protein sequence ID" value="AYF72753.1"/>
    <property type="molecule type" value="Genomic_DNA"/>
</dbReference>
<evidence type="ECO:0000256" key="4">
    <source>
        <dbReference type="ARBA" id="ARBA00022827"/>
    </source>
</evidence>
<dbReference type="InterPro" id="IPR016167">
    <property type="entry name" value="FAD-bd_PCMH_sub1"/>
</dbReference>
<dbReference type="GO" id="GO:0016491">
    <property type="term" value="F:oxidoreductase activity"/>
    <property type="evidence" value="ECO:0007669"/>
    <property type="project" value="UniProtKB-KW"/>
</dbReference>
<dbReference type="InterPro" id="IPR016166">
    <property type="entry name" value="FAD-bd_PCMH"/>
</dbReference>
<dbReference type="OrthoDB" id="545125at2"/>
<proteinExistence type="inferred from homology"/>
<dbReference type="Gene3D" id="3.30.465.10">
    <property type="match status" value="1"/>
</dbReference>
<evidence type="ECO:0000256" key="2">
    <source>
        <dbReference type="ARBA" id="ARBA00005466"/>
    </source>
</evidence>
<protein>
    <submittedName>
        <fullName evidence="7">FAD-binding oxidoreductase</fullName>
    </submittedName>
</protein>
<comment type="cofactor">
    <cofactor evidence="1">
        <name>FAD</name>
        <dbReference type="ChEBI" id="CHEBI:57692"/>
    </cofactor>
</comment>
<dbReference type="InterPro" id="IPR036318">
    <property type="entry name" value="FAD-bd_PCMH-like_sf"/>
</dbReference>
<keyword evidence="8" id="KW-1185">Reference proteome</keyword>
<dbReference type="PANTHER" id="PTHR42973:SF39">
    <property type="entry name" value="FAD-BINDING PCMH-TYPE DOMAIN-CONTAINING PROTEIN"/>
    <property type="match status" value="1"/>
</dbReference>
<dbReference type="GO" id="GO:0071949">
    <property type="term" value="F:FAD binding"/>
    <property type="evidence" value="ECO:0007669"/>
    <property type="project" value="InterPro"/>
</dbReference>
<dbReference type="SUPFAM" id="SSF56176">
    <property type="entry name" value="FAD-binding/transporter-associated domain-like"/>
    <property type="match status" value="1"/>
</dbReference>
<dbReference type="InterPro" id="IPR016169">
    <property type="entry name" value="FAD-bd_PCMH_sub2"/>
</dbReference>
<dbReference type="Pfam" id="PF01565">
    <property type="entry name" value="FAD_binding_4"/>
    <property type="match status" value="1"/>
</dbReference>
<dbReference type="InterPro" id="IPR006094">
    <property type="entry name" value="Oxid_FAD_bind_N"/>
</dbReference>
<accession>A0A386Z686</accession>
<dbReference type="AlphaFoldDB" id="A0A386Z686"/>
<comment type="similarity">
    <text evidence="2">Belongs to the oxygen-dependent FAD-linked oxidoreductase family.</text>
</comment>
<dbReference type="Proteomes" id="UP000267164">
    <property type="component" value="Chromosome"/>
</dbReference>
<evidence type="ECO:0000256" key="3">
    <source>
        <dbReference type="ARBA" id="ARBA00022630"/>
    </source>
</evidence>
<dbReference type="RefSeq" id="WP_120734696.1">
    <property type="nucleotide sequence ID" value="NZ_CP032568.1"/>
</dbReference>
<feature type="domain" description="FAD-binding PCMH-type" evidence="6">
    <location>
        <begin position="33"/>
        <end position="201"/>
    </location>
</feature>
<keyword evidence="3" id="KW-0285">Flavoprotein</keyword>
<reference evidence="7 8" key="1">
    <citation type="submission" date="2018-09" db="EMBL/GenBank/DDBJ databases">
        <title>Nocardia yunnanensis sp. nov., an actinomycete isolated from a soil sample.</title>
        <authorList>
            <person name="Zhang J."/>
        </authorList>
    </citation>
    <scope>NUCLEOTIDE SEQUENCE [LARGE SCALE GENOMIC DNA]</scope>
    <source>
        <strain evidence="7 8">CFHS0054</strain>
    </source>
</reference>
<dbReference type="Gene3D" id="3.40.462.20">
    <property type="match status" value="1"/>
</dbReference>
<dbReference type="PANTHER" id="PTHR42973">
    <property type="entry name" value="BINDING OXIDOREDUCTASE, PUTATIVE (AFU_ORTHOLOGUE AFUA_1G17690)-RELATED"/>
    <property type="match status" value="1"/>
</dbReference>
<evidence type="ECO:0000256" key="1">
    <source>
        <dbReference type="ARBA" id="ARBA00001974"/>
    </source>
</evidence>
<dbReference type="KEGG" id="nyu:D7D52_01425"/>
<gene>
    <name evidence="7" type="ORF">D7D52_01425</name>
</gene>
<dbReference type="PROSITE" id="PS51387">
    <property type="entry name" value="FAD_PCMH"/>
    <property type="match status" value="1"/>
</dbReference>
<evidence type="ECO:0000313" key="8">
    <source>
        <dbReference type="Proteomes" id="UP000267164"/>
    </source>
</evidence>
<name>A0A386Z686_9NOCA</name>
<evidence type="ECO:0000259" key="6">
    <source>
        <dbReference type="PROSITE" id="PS51387"/>
    </source>
</evidence>
<evidence type="ECO:0000313" key="7">
    <source>
        <dbReference type="EMBL" id="AYF72753.1"/>
    </source>
</evidence>
<dbReference type="InterPro" id="IPR050416">
    <property type="entry name" value="FAD-linked_Oxidoreductase"/>
</dbReference>